<protein>
    <submittedName>
        <fullName evidence="1">Uncharacterized protein</fullName>
    </submittedName>
</protein>
<dbReference type="EMBL" id="VSRR010145310">
    <property type="protein sequence ID" value="MPD05292.1"/>
    <property type="molecule type" value="Genomic_DNA"/>
</dbReference>
<keyword evidence="2" id="KW-1185">Reference proteome</keyword>
<reference evidence="1 2" key="1">
    <citation type="submission" date="2019-05" db="EMBL/GenBank/DDBJ databases">
        <title>Another draft genome of Portunus trituberculatus and its Hox gene families provides insights of decapod evolution.</title>
        <authorList>
            <person name="Jeong J.-H."/>
            <person name="Song I."/>
            <person name="Kim S."/>
            <person name="Choi T."/>
            <person name="Kim D."/>
            <person name="Ryu S."/>
            <person name="Kim W."/>
        </authorList>
    </citation>
    <scope>NUCLEOTIDE SEQUENCE [LARGE SCALE GENOMIC DNA]</scope>
    <source>
        <tissue evidence="1">Muscle</tissue>
    </source>
</reference>
<evidence type="ECO:0000313" key="1">
    <source>
        <dbReference type="EMBL" id="MPD05292.1"/>
    </source>
</evidence>
<name>A0A5B7K4M7_PORTR</name>
<organism evidence="1 2">
    <name type="scientific">Portunus trituberculatus</name>
    <name type="common">Swimming crab</name>
    <name type="synonym">Neptunus trituberculatus</name>
    <dbReference type="NCBI Taxonomy" id="210409"/>
    <lineage>
        <taxon>Eukaryota</taxon>
        <taxon>Metazoa</taxon>
        <taxon>Ecdysozoa</taxon>
        <taxon>Arthropoda</taxon>
        <taxon>Crustacea</taxon>
        <taxon>Multicrustacea</taxon>
        <taxon>Malacostraca</taxon>
        <taxon>Eumalacostraca</taxon>
        <taxon>Eucarida</taxon>
        <taxon>Decapoda</taxon>
        <taxon>Pleocyemata</taxon>
        <taxon>Brachyura</taxon>
        <taxon>Eubrachyura</taxon>
        <taxon>Portunoidea</taxon>
        <taxon>Portunidae</taxon>
        <taxon>Portuninae</taxon>
        <taxon>Portunus</taxon>
    </lineage>
</organism>
<proteinExistence type="predicted"/>
<accession>A0A5B7K4M7</accession>
<gene>
    <name evidence="1" type="ORF">E2C01_101027</name>
</gene>
<sequence>MVIGGARRRHARLLVGNVLLSLELEEKGVAALRKAPTLHCLTSGNC</sequence>
<evidence type="ECO:0000313" key="2">
    <source>
        <dbReference type="Proteomes" id="UP000324222"/>
    </source>
</evidence>
<comment type="caution">
    <text evidence="1">The sequence shown here is derived from an EMBL/GenBank/DDBJ whole genome shotgun (WGS) entry which is preliminary data.</text>
</comment>
<dbReference type="Proteomes" id="UP000324222">
    <property type="component" value="Unassembled WGS sequence"/>
</dbReference>
<dbReference type="AlphaFoldDB" id="A0A5B7K4M7"/>